<dbReference type="Gene3D" id="1.10.287.1120">
    <property type="entry name" value="Bipartite methylase S protein"/>
    <property type="match status" value="1"/>
</dbReference>
<proteinExistence type="inferred from homology"/>
<dbReference type="InterPro" id="IPR052021">
    <property type="entry name" value="Type-I_RS_S_subunit"/>
</dbReference>
<dbReference type="SUPFAM" id="SSF116734">
    <property type="entry name" value="DNA methylase specificity domain"/>
    <property type="match status" value="2"/>
</dbReference>
<dbReference type="RefSeq" id="WP_367844236.1">
    <property type="nucleotide sequence ID" value="NZ_JBFOHL010000005.1"/>
</dbReference>
<protein>
    <submittedName>
        <fullName evidence="5">Restriction endonuclease subunit S</fullName>
        <ecNumber evidence="5">3.1.21.-</ecNumber>
    </submittedName>
</protein>
<dbReference type="InterPro" id="IPR000055">
    <property type="entry name" value="Restrct_endonuc_typeI_TRD"/>
</dbReference>
<keyword evidence="2" id="KW-0680">Restriction system</keyword>
<comment type="similarity">
    <text evidence="1">Belongs to the type-I restriction system S methylase family.</text>
</comment>
<gene>
    <name evidence="5" type="ORF">ABQJ56_06760</name>
</gene>
<keyword evidence="5" id="KW-0255">Endonuclease</keyword>
<evidence type="ECO:0000256" key="2">
    <source>
        <dbReference type="ARBA" id="ARBA00022747"/>
    </source>
</evidence>
<feature type="domain" description="Type I restriction modification DNA specificity" evidence="4">
    <location>
        <begin position="34"/>
        <end position="214"/>
    </location>
</feature>
<accession>A0ABV3QMU2</accession>
<sequence length="435" mass="47490">MEVKDVATASPELSPKTIEIVPSGYRKTEIGFLPEDWRVGTLGEVSQIFGRIGFRGYTVNDIVDEGDGAIAINPSNIRNGRTVFEKCTYITWQKYEESPEIKIDEGDIVLVKTGSTFGKTAMVKNLPEKATLNPQVVVFKKISGSQGFFGYMIGFPTIQNQIAAAVVGGALPTLSQKMVANFKLPLPSFPEQCAITEALSDADALIESLQQLIAKKRQIKQGTMQALLTGKQRLPGFAGDWVVAPLSDLASIRSGGTPSTTQSQFWDGDILWCTPTDITGLKGKKYLSDTSRKITEQGLQSSSAELIPAKSVVMTSRATIGECAINETPIATNQGFKNFVPLDDVDVEFLYYLLLMQTEDFIRLCGGSTFLEIGKTQLASFEVLMPPTKAEQTAIATILTDMDSELDALETRLAKTCQLKQGMMQELLTGRIRLV</sequence>
<dbReference type="Proteomes" id="UP001556170">
    <property type="component" value="Unassembled WGS sequence"/>
</dbReference>
<keyword evidence="6" id="KW-1185">Reference proteome</keyword>
<dbReference type="InterPro" id="IPR044946">
    <property type="entry name" value="Restrct_endonuc_typeI_TRD_sf"/>
</dbReference>
<dbReference type="GO" id="GO:0016787">
    <property type="term" value="F:hydrolase activity"/>
    <property type="evidence" value="ECO:0007669"/>
    <property type="project" value="UniProtKB-KW"/>
</dbReference>
<dbReference type="EMBL" id="JBFOHL010000005">
    <property type="protein sequence ID" value="MEW9623927.1"/>
    <property type="molecule type" value="Genomic_DNA"/>
</dbReference>
<feature type="domain" description="Type I restriction modification DNA specificity" evidence="4">
    <location>
        <begin position="240"/>
        <end position="413"/>
    </location>
</feature>
<evidence type="ECO:0000256" key="3">
    <source>
        <dbReference type="ARBA" id="ARBA00023125"/>
    </source>
</evidence>
<name>A0ABV3QMU2_9GAMM</name>
<comment type="caution">
    <text evidence="5">The sequence shown here is derived from an EMBL/GenBank/DDBJ whole genome shotgun (WGS) entry which is preliminary data.</text>
</comment>
<reference evidence="5 6" key="1">
    <citation type="submission" date="2024-06" db="EMBL/GenBank/DDBJ databases">
        <authorList>
            <person name="Woo H."/>
        </authorList>
    </citation>
    <scope>NUCLEOTIDE SEQUENCE [LARGE SCALE GENOMIC DNA]</scope>
    <source>
        <strain evidence="5 6">S2-g</strain>
    </source>
</reference>
<dbReference type="Pfam" id="PF01420">
    <property type="entry name" value="Methylase_S"/>
    <property type="match status" value="2"/>
</dbReference>
<evidence type="ECO:0000313" key="5">
    <source>
        <dbReference type="EMBL" id="MEW9623927.1"/>
    </source>
</evidence>
<organism evidence="5 6">
    <name type="scientific">Rhodanobacter geophilus</name>
    <dbReference type="NCBI Taxonomy" id="3162488"/>
    <lineage>
        <taxon>Bacteria</taxon>
        <taxon>Pseudomonadati</taxon>
        <taxon>Pseudomonadota</taxon>
        <taxon>Gammaproteobacteria</taxon>
        <taxon>Lysobacterales</taxon>
        <taxon>Rhodanobacteraceae</taxon>
        <taxon>Rhodanobacter</taxon>
    </lineage>
</organism>
<evidence type="ECO:0000313" key="6">
    <source>
        <dbReference type="Proteomes" id="UP001556170"/>
    </source>
</evidence>
<dbReference type="PANTHER" id="PTHR30408:SF13">
    <property type="entry name" value="TYPE I RESTRICTION ENZYME HINDI SPECIFICITY SUBUNIT"/>
    <property type="match status" value="1"/>
</dbReference>
<dbReference type="GO" id="GO:0004519">
    <property type="term" value="F:endonuclease activity"/>
    <property type="evidence" value="ECO:0007669"/>
    <property type="project" value="UniProtKB-KW"/>
</dbReference>
<keyword evidence="5" id="KW-0540">Nuclease</keyword>
<evidence type="ECO:0000256" key="1">
    <source>
        <dbReference type="ARBA" id="ARBA00010923"/>
    </source>
</evidence>
<dbReference type="EC" id="3.1.21.-" evidence="5"/>
<dbReference type="Gene3D" id="3.90.220.20">
    <property type="entry name" value="DNA methylase specificity domains"/>
    <property type="match status" value="2"/>
</dbReference>
<dbReference type="PANTHER" id="PTHR30408">
    <property type="entry name" value="TYPE-1 RESTRICTION ENZYME ECOKI SPECIFICITY PROTEIN"/>
    <property type="match status" value="1"/>
</dbReference>
<dbReference type="CDD" id="cd17273">
    <property type="entry name" value="RMtype1_S_EcoJA69PI-TRD1-CR1_like"/>
    <property type="match status" value="1"/>
</dbReference>
<keyword evidence="3" id="KW-0238">DNA-binding</keyword>
<keyword evidence="5" id="KW-0378">Hydrolase</keyword>
<evidence type="ECO:0000259" key="4">
    <source>
        <dbReference type="Pfam" id="PF01420"/>
    </source>
</evidence>